<organism evidence="2 3">
    <name type="scientific">Candidatus Sysuiplasma superficiale</name>
    <dbReference type="NCBI Taxonomy" id="2823368"/>
    <lineage>
        <taxon>Archaea</taxon>
        <taxon>Methanobacteriati</taxon>
        <taxon>Thermoplasmatota</taxon>
        <taxon>Thermoplasmata</taxon>
        <taxon>Candidatus Sysuiplasmatales</taxon>
        <taxon>Candidatus Sysuiplasmataceae</taxon>
        <taxon>Candidatus Sysuiplasma</taxon>
    </lineage>
</organism>
<dbReference type="GO" id="GO:0004616">
    <property type="term" value="F:phosphogluconate dehydrogenase (decarboxylating) activity"/>
    <property type="evidence" value="ECO:0007669"/>
    <property type="project" value="InterPro"/>
</dbReference>
<dbReference type="SUPFAM" id="SSF51735">
    <property type="entry name" value="NAD(P)-binding Rossmann-fold domains"/>
    <property type="match status" value="1"/>
</dbReference>
<evidence type="ECO:0000259" key="1">
    <source>
        <dbReference type="Pfam" id="PF03446"/>
    </source>
</evidence>
<dbReference type="InterPro" id="IPR036291">
    <property type="entry name" value="NAD(P)-bd_dom_sf"/>
</dbReference>
<evidence type="ECO:0000313" key="3">
    <source>
        <dbReference type="Proteomes" id="UP000750197"/>
    </source>
</evidence>
<dbReference type="EMBL" id="JAHEAC010000148">
    <property type="protein sequence ID" value="MBX8645028.1"/>
    <property type="molecule type" value="Genomic_DNA"/>
</dbReference>
<dbReference type="InterPro" id="IPR006183">
    <property type="entry name" value="Pgluconate_DH"/>
</dbReference>
<comment type="caution">
    <text evidence="2">The sequence shown here is derived from an EMBL/GenBank/DDBJ whole genome shotgun (WGS) entry which is preliminary data.</text>
</comment>
<feature type="domain" description="6-phosphogluconate dehydrogenase NADP-binding" evidence="1">
    <location>
        <begin position="7"/>
        <end position="163"/>
    </location>
</feature>
<dbReference type="Proteomes" id="UP000750197">
    <property type="component" value="Unassembled WGS sequence"/>
</dbReference>
<dbReference type="GO" id="GO:0050661">
    <property type="term" value="F:NADP binding"/>
    <property type="evidence" value="ECO:0007669"/>
    <property type="project" value="InterPro"/>
</dbReference>
<gene>
    <name evidence="2" type="ORF">KIY12_09990</name>
</gene>
<protein>
    <recommendedName>
        <fullName evidence="1">6-phosphogluconate dehydrogenase NADP-binding domain-containing protein</fullName>
    </recommendedName>
</protein>
<sequence length="301" mass="32330">MSNNEKEIGLIGLGSMGLNISKVLLKDGYALTVYNRSVDKYAHFNDNEKVTCTSSISEFAEKLQHNGKDAIVWMMLPGGEPTNSMLSELSLLLNKGSIIIDGSNSDSADSVSNYNKLRNKGISYLDVGVAGGPDDVLKGVAIMAGGDRETFNKAEEILKAVAGGERRYGYVGESGSGHRLKAAHNSIFYSIFPIFAETAAAVIEQNDGNKEAAEESLRLLSIAPPITNGIPEAILEAFRKGELSKEVPKVSVSKMVSSYVDSAEKNGTPLDITKEVLKSYPEMRDSTKAVYSGAKKILTGH</sequence>
<dbReference type="PRINTS" id="PR00076">
    <property type="entry name" value="6PGDHDRGNASE"/>
</dbReference>
<dbReference type="InterPro" id="IPR006115">
    <property type="entry name" value="6PGDH_NADP-bd"/>
</dbReference>
<dbReference type="Pfam" id="PF03446">
    <property type="entry name" value="NAD_binding_2"/>
    <property type="match status" value="1"/>
</dbReference>
<dbReference type="PANTHER" id="PTHR11811">
    <property type="entry name" value="6-PHOSPHOGLUCONATE DEHYDROGENASE"/>
    <property type="match status" value="1"/>
</dbReference>
<evidence type="ECO:0000313" key="2">
    <source>
        <dbReference type="EMBL" id="MBX8645028.1"/>
    </source>
</evidence>
<accession>A0A8J7YQM5</accession>
<dbReference type="AlphaFoldDB" id="A0A8J7YQM5"/>
<dbReference type="Gene3D" id="3.40.50.720">
    <property type="entry name" value="NAD(P)-binding Rossmann-like Domain"/>
    <property type="match status" value="1"/>
</dbReference>
<reference evidence="2" key="1">
    <citation type="submission" date="2021-05" db="EMBL/GenBank/DDBJ databases">
        <title>Genomic insights into ecological role and evolution of a novel Thermoplasmata order Candidatus Sysuiplasmatales.</title>
        <authorList>
            <person name="Yuan Y."/>
        </authorList>
    </citation>
    <scope>NUCLEOTIDE SEQUENCE</scope>
    <source>
        <strain evidence="2">TUT19-bin139</strain>
    </source>
</reference>
<name>A0A8J7YQM5_9ARCH</name>
<proteinExistence type="predicted"/>